<dbReference type="Pfam" id="PF00071">
    <property type="entry name" value="Ras"/>
    <property type="match status" value="1"/>
</dbReference>
<dbReference type="PROSITE" id="PS51419">
    <property type="entry name" value="RAB"/>
    <property type="match status" value="1"/>
</dbReference>
<evidence type="ECO:0000313" key="3">
    <source>
        <dbReference type="Proteomes" id="UP000095009"/>
    </source>
</evidence>
<sequence length="245" mass="27298">MTTTKYDFIAKIVMIGDSSCGKSSLTIRLTDERFLKNPSTTLAAEIGTKIIPIQPPATEENSNPTPTAIKLQIWDTAGQETYRALTRSYFRNAAGCLLVYDITRRETFEHARDWLIEIRDGSQPHGGDRATNKKVDNNKAKLNEEEGGIVCFLVGNKLDVVQDQPELRQVGSEEAQEWAKKEGLKFIETSAKTGHGVVDAYEGVAREIWQQIVDMGNARKGVKANRHSNILDISKQELQKTANCC</sequence>
<dbReference type="SUPFAM" id="SSF52540">
    <property type="entry name" value="P-loop containing nucleoside triphosphate hydrolases"/>
    <property type="match status" value="1"/>
</dbReference>
<dbReference type="SMART" id="SM00173">
    <property type="entry name" value="RAS"/>
    <property type="match status" value="1"/>
</dbReference>
<dbReference type="InterPro" id="IPR001806">
    <property type="entry name" value="Small_GTPase"/>
</dbReference>
<dbReference type="GO" id="GO:0003924">
    <property type="term" value="F:GTPase activity"/>
    <property type="evidence" value="ECO:0007669"/>
    <property type="project" value="InterPro"/>
</dbReference>
<dbReference type="OrthoDB" id="9989112at2759"/>
<dbReference type="CDD" id="cd00154">
    <property type="entry name" value="Rab"/>
    <property type="match status" value="1"/>
</dbReference>
<proteinExistence type="inferred from homology"/>
<dbReference type="AlphaFoldDB" id="A0A1E3PSE2"/>
<dbReference type="Proteomes" id="UP000095009">
    <property type="component" value="Unassembled WGS sequence"/>
</dbReference>
<evidence type="ECO:0008006" key="4">
    <source>
        <dbReference type="Google" id="ProtNLM"/>
    </source>
</evidence>
<comment type="similarity">
    <text evidence="1">Belongs to the small GTPase superfamily. Rab family.</text>
</comment>
<dbReference type="SMART" id="SM00174">
    <property type="entry name" value="RHO"/>
    <property type="match status" value="1"/>
</dbReference>
<gene>
    <name evidence="2" type="ORF">NADFUDRAFT_39645</name>
</gene>
<dbReference type="PROSITE" id="PS51421">
    <property type="entry name" value="RAS"/>
    <property type="match status" value="1"/>
</dbReference>
<keyword evidence="3" id="KW-1185">Reference proteome</keyword>
<evidence type="ECO:0000313" key="2">
    <source>
        <dbReference type="EMBL" id="ODQ68250.1"/>
    </source>
</evidence>
<protein>
    <recommendedName>
        <fullName evidence="4">Ras-domain-containing protein</fullName>
    </recommendedName>
</protein>
<dbReference type="SMART" id="SM00175">
    <property type="entry name" value="RAB"/>
    <property type="match status" value="1"/>
</dbReference>
<dbReference type="STRING" id="857566.A0A1E3PSE2"/>
<dbReference type="NCBIfam" id="TIGR00231">
    <property type="entry name" value="small_GTP"/>
    <property type="match status" value="1"/>
</dbReference>
<accession>A0A1E3PSE2</accession>
<dbReference type="EMBL" id="KV454406">
    <property type="protein sequence ID" value="ODQ68250.1"/>
    <property type="molecule type" value="Genomic_DNA"/>
</dbReference>
<organism evidence="2 3">
    <name type="scientific">Nadsonia fulvescens var. elongata DSM 6958</name>
    <dbReference type="NCBI Taxonomy" id="857566"/>
    <lineage>
        <taxon>Eukaryota</taxon>
        <taxon>Fungi</taxon>
        <taxon>Dikarya</taxon>
        <taxon>Ascomycota</taxon>
        <taxon>Saccharomycotina</taxon>
        <taxon>Dipodascomycetes</taxon>
        <taxon>Dipodascales</taxon>
        <taxon>Dipodascales incertae sedis</taxon>
        <taxon>Nadsonia</taxon>
    </lineage>
</organism>
<dbReference type="Gene3D" id="3.40.50.300">
    <property type="entry name" value="P-loop containing nucleotide triphosphate hydrolases"/>
    <property type="match status" value="1"/>
</dbReference>
<reference evidence="2 3" key="1">
    <citation type="journal article" date="2016" name="Proc. Natl. Acad. Sci. U.S.A.">
        <title>Comparative genomics of biotechnologically important yeasts.</title>
        <authorList>
            <person name="Riley R."/>
            <person name="Haridas S."/>
            <person name="Wolfe K.H."/>
            <person name="Lopes M.R."/>
            <person name="Hittinger C.T."/>
            <person name="Goeker M."/>
            <person name="Salamov A.A."/>
            <person name="Wisecaver J.H."/>
            <person name="Long T.M."/>
            <person name="Calvey C.H."/>
            <person name="Aerts A.L."/>
            <person name="Barry K.W."/>
            <person name="Choi C."/>
            <person name="Clum A."/>
            <person name="Coughlan A.Y."/>
            <person name="Deshpande S."/>
            <person name="Douglass A.P."/>
            <person name="Hanson S.J."/>
            <person name="Klenk H.-P."/>
            <person name="LaButti K.M."/>
            <person name="Lapidus A."/>
            <person name="Lindquist E.A."/>
            <person name="Lipzen A.M."/>
            <person name="Meier-Kolthoff J.P."/>
            <person name="Ohm R.A."/>
            <person name="Otillar R.P."/>
            <person name="Pangilinan J.L."/>
            <person name="Peng Y."/>
            <person name="Rokas A."/>
            <person name="Rosa C.A."/>
            <person name="Scheuner C."/>
            <person name="Sibirny A.A."/>
            <person name="Slot J.C."/>
            <person name="Stielow J.B."/>
            <person name="Sun H."/>
            <person name="Kurtzman C.P."/>
            <person name="Blackwell M."/>
            <person name="Grigoriev I.V."/>
            <person name="Jeffries T.W."/>
        </authorList>
    </citation>
    <scope>NUCLEOTIDE SEQUENCE [LARGE SCALE GENOMIC DNA]</scope>
    <source>
        <strain evidence="2 3">DSM 6958</strain>
    </source>
</reference>
<dbReference type="PRINTS" id="PR00449">
    <property type="entry name" value="RASTRNSFRMNG"/>
</dbReference>
<name>A0A1E3PSE2_9ASCO</name>
<dbReference type="InterPro" id="IPR027417">
    <property type="entry name" value="P-loop_NTPase"/>
</dbReference>
<dbReference type="InterPro" id="IPR050209">
    <property type="entry name" value="Rab_GTPases_membrane_traffic"/>
</dbReference>
<dbReference type="InterPro" id="IPR005225">
    <property type="entry name" value="Small_GTP-bd"/>
</dbReference>
<dbReference type="PANTHER" id="PTHR47979">
    <property type="entry name" value="DRAB11-RELATED"/>
    <property type="match status" value="1"/>
</dbReference>
<dbReference type="FunFam" id="3.40.50.300:FF:001447">
    <property type="entry name" value="Ras-related protein Rab-1B"/>
    <property type="match status" value="1"/>
</dbReference>
<evidence type="ECO:0000256" key="1">
    <source>
        <dbReference type="ARBA" id="ARBA00006270"/>
    </source>
</evidence>
<dbReference type="GO" id="GO:0005525">
    <property type="term" value="F:GTP binding"/>
    <property type="evidence" value="ECO:0007669"/>
    <property type="project" value="InterPro"/>
</dbReference>